<organism evidence="1">
    <name type="scientific">viral metagenome</name>
    <dbReference type="NCBI Taxonomy" id="1070528"/>
    <lineage>
        <taxon>unclassified sequences</taxon>
        <taxon>metagenomes</taxon>
        <taxon>organismal metagenomes</taxon>
    </lineage>
</organism>
<proteinExistence type="predicted"/>
<accession>A0A6C0H198</accession>
<name>A0A6C0H198_9ZZZZ</name>
<reference evidence="1" key="1">
    <citation type="journal article" date="2020" name="Nature">
        <title>Giant virus diversity and host interactions through global metagenomics.</title>
        <authorList>
            <person name="Schulz F."/>
            <person name="Roux S."/>
            <person name="Paez-Espino D."/>
            <person name="Jungbluth S."/>
            <person name="Walsh D.A."/>
            <person name="Denef V.J."/>
            <person name="McMahon K.D."/>
            <person name="Konstantinidis K.T."/>
            <person name="Eloe-Fadrosh E.A."/>
            <person name="Kyrpides N.C."/>
            <person name="Woyke T."/>
        </authorList>
    </citation>
    <scope>NUCLEOTIDE SEQUENCE</scope>
    <source>
        <strain evidence="1">GVMAG-M-3300023179-59</strain>
    </source>
</reference>
<dbReference type="AlphaFoldDB" id="A0A6C0H198"/>
<protein>
    <submittedName>
        <fullName evidence="1">Uncharacterized protein</fullName>
    </submittedName>
</protein>
<evidence type="ECO:0000313" key="1">
    <source>
        <dbReference type="EMBL" id="QHT74324.1"/>
    </source>
</evidence>
<sequence>MSQNFRPRKIKYKKNKQLFLYFLSYMYMNNSEKIKYINIDTRFRDDFCIENHEYKISIPHEIHNVKSITIACMEIPITFHNISSFMGNDCFYITICDTSGNDIHKCKVIIPNGNYNSTSIVDMISRLLQKNENTKELSARLNSSNIIEFISTSLDRIYSIHFTQVRVFDNNPCKTLGQMLGFYSPIYTMAAADASNNIVVIADNICDFTHPRYLFLEIYENERRNQYTFTSSLVCNQRMKHAIARIAIDQRNFPYGSIITANTFNGLLISDTRIYERPVELRKFYVRLVNEYGVPILLNDFEFSFCITALTQ</sequence>
<dbReference type="EMBL" id="MN739849">
    <property type="protein sequence ID" value="QHT74324.1"/>
    <property type="molecule type" value="Genomic_DNA"/>
</dbReference>